<sequence length="793" mass="81661">MNWRHLAGRACVLGVIGLGWFWSSTAWCAAPPAAAERPAPAHAAPHKPAAAAAQGRARTVAAPAGSSAPSSYRVRPGDTLSGIARRLGVEQVSLDQMLVALYRANSGAFIGHNMNLLRTGAVLHVPDAASVAAVPATAARREVIAQSRDFGAYRRRLAQVAAQGPSHAAEPTRSSSGRIEAEVSAPAAAPSQPQSRLKLSKPNEGGGQAAEASRIAEQHQAEALQARLAAARASVAELSRLAASAAQAATLATAASAPAPTVQAAPASVPAAGHAPVATPAPPKPAQPKPTPARTQAPAAAGPAEHGGFTPAAPARPASPRPAPSLSWTDTLLANPLLLPGAAGVLALLGLMWWLRRRASAKSRRDSSVFDSRMTAADSFFGGSGGERVDTRNSTLGSSIAYSPSQLDSGDVDPVAEADVYLAYGRDLQAEEILKESLKTHPERNAARLKLLEIYARRKDVRSFEMTAAELFTLTEGTGPDWKKAQDLGRNLDPVNPLYHNTQPPSSLNNPSTVPLGDMEPGASTLDVPAATLPATELMSAPAPSAVRGLSTAPDAPEAREARPLHGLDLDLDLSAAAAAAAASTVEPTPQGDAAEPTTPHLAADELEPVTLTPAVDDMHAPLDFDFSGLSLDVAPAVPEPQARPAASGEFDDALELLAPGGAADAVDTLLPAEEPKAVAGAEPIGTSPVEPTVESAIEATRQPAQPLHFELELPSIEQAPVEQAPPATPEPAAAQAAAEAAPAEVVDTRFALVDECRAIGDVEMARDLLREIVAEGDTASRERAEAMLAELG</sequence>
<protein>
    <recommendedName>
        <fullName evidence="2">LysM domain-containing protein</fullName>
    </recommendedName>
</protein>
<organism evidence="3">
    <name type="scientific">mine drainage metagenome</name>
    <dbReference type="NCBI Taxonomy" id="410659"/>
    <lineage>
        <taxon>unclassified sequences</taxon>
        <taxon>metagenomes</taxon>
        <taxon>ecological metagenomes</taxon>
    </lineage>
</organism>
<comment type="caution">
    <text evidence="3">The sequence shown here is derived from an EMBL/GenBank/DDBJ whole genome shotgun (WGS) entry which is preliminary data.</text>
</comment>
<dbReference type="PANTHER" id="PTHR45725">
    <property type="entry name" value="FORMIN HOMOLOGY 2 FAMILY MEMBER"/>
    <property type="match status" value="1"/>
</dbReference>
<dbReference type="NCBIfam" id="TIGR03505">
    <property type="entry name" value="FimV_core"/>
    <property type="match status" value="1"/>
</dbReference>
<feature type="compositionally biased region" description="Low complexity" evidence="1">
    <location>
        <begin position="184"/>
        <end position="195"/>
    </location>
</feature>
<dbReference type="Pfam" id="PF01476">
    <property type="entry name" value="LysM"/>
    <property type="match status" value="1"/>
</dbReference>
<feature type="region of interest" description="Disordered" evidence="1">
    <location>
        <begin position="38"/>
        <end position="73"/>
    </location>
</feature>
<reference evidence="3" key="1">
    <citation type="submission" date="2016-10" db="EMBL/GenBank/DDBJ databases">
        <title>Sequence of Gallionella enrichment culture.</title>
        <authorList>
            <person name="Poehlein A."/>
            <person name="Muehling M."/>
            <person name="Daniel R."/>
        </authorList>
    </citation>
    <scope>NUCLEOTIDE SEQUENCE</scope>
</reference>
<evidence type="ECO:0000313" key="3">
    <source>
        <dbReference type="EMBL" id="OIQ86131.1"/>
    </source>
</evidence>
<dbReference type="InterPro" id="IPR018392">
    <property type="entry name" value="LysM"/>
</dbReference>
<dbReference type="InterPro" id="IPR036779">
    <property type="entry name" value="LysM_dom_sf"/>
</dbReference>
<name>A0A1J5R8V5_9ZZZZ</name>
<feature type="domain" description="LysM" evidence="2">
    <location>
        <begin position="70"/>
        <end position="125"/>
    </location>
</feature>
<dbReference type="InterPro" id="IPR038440">
    <property type="entry name" value="FimV_C_sf"/>
</dbReference>
<dbReference type="EMBL" id="MLJW01000498">
    <property type="protein sequence ID" value="OIQ86131.1"/>
    <property type="molecule type" value="Genomic_DNA"/>
</dbReference>
<feature type="compositionally biased region" description="Low complexity" evidence="1">
    <location>
        <begin position="266"/>
        <end position="278"/>
    </location>
</feature>
<evidence type="ECO:0000259" key="2">
    <source>
        <dbReference type="PROSITE" id="PS51782"/>
    </source>
</evidence>
<dbReference type="Gene3D" id="3.10.350.10">
    <property type="entry name" value="LysM domain"/>
    <property type="match status" value="1"/>
</dbReference>
<dbReference type="Gene3D" id="1.20.58.2200">
    <property type="match status" value="1"/>
</dbReference>
<gene>
    <name evidence="3" type="ORF">GALL_320020</name>
</gene>
<evidence type="ECO:0000256" key="1">
    <source>
        <dbReference type="SAM" id="MobiDB-lite"/>
    </source>
</evidence>
<feature type="compositionally biased region" description="Polar residues" evidence="1">
    <location>
        <begin position="499"/>
        <end position="513"/>
    </location>
</feature>
<dbReference type="CDD" id="cd00118">
    <property type="entry name" value="LysM"/>
    <property type="match status" value="1"/>
</dbReference>
<accession>A0A1J5R8V5</accession>
<dbReference type="PROSITE" id="PS51782">
    <property type="entry name" value="LYSM"/>
    <property type="match status" value="1"/>
</dbReference>
<feature type="compositionally biased region" description="Low complexity" evidence="1">
    <location>
        <begin position="292"/>
        <end position="304"/>
    </location>
</feature>
<feature type="region of interest" description="Disordered" evidence="1">
    <location>
        <begin position="477"/>
        <end position="526"/>
    </location>
</feature>
<proteinExistence type="predicted"/>
<feature type="compositionally biased region" description="Low complexity" evidence="1">
    <location>
        <begin position="38"/>
        <end position="71"/>
    </location>
</feature>
<feature type="region of interest" description="Disordered" evidence="1">
    <location>
        <begin position="540"/>
        <end position="559"/>
    </location>
</feature>
<dbReference type="PANTHER" id="PTHR45725:SF1">
    <property type="entry name" value="DISHEVELLED ASSOCIATED ACTIVATOR OF MORPHOGENESIS, ISOFORM D"/>
    <property type="match status" value="1"/>
</dbReference>
<feature type="region of interest" description="Disordered" evidence="1">
    <location>
        <begin position="161"/>
        <end position="218"/>
    </location>
</feature>
<dbReference type="InterPro" id="IPR051425">
    <property type="entry name" value="Formin_Homology"/>
</dbReference>
<feature type="region of interest" description="Disordered" evidence="1">
    <location>
        <begin position="266"/>
        <end position="324"/>
    </location>
</feature>
<dbReference type="AlphaFoldDB" id="A0A1J5R8V5"/>
<dbReference type="InterPro" id="IPR020011">
    <property type="entry name" value="FimV_C"/>
</dbReference>
<dbReference type="NCBIfam" id="TIGR03504">
    <property type="entry name" value="FimV_Cterm"/>
    <property type="match status" value="1"/>
</dbReference>
<feature type="compositionally biased region" description="Pro residues" evidence="1">
    <location>
        <begin position="279"/>
        <end position="291"/>
    </location>
</feature>
<dbReference type="InterPro" id="IPR020012">
    <property type="entry name" value="LysM_FimV"/>
</dbReference>